<protein>
    <submittedName>
        <fullName evidence="2">Membrane protein</fullName>
    </submittedName>
</protein>
<dbReference type="RefSeq" id="XP_065328228.1">
    <property type="nucleotide sequence ID" value="XM_065472156.1"/>
</dbReference>
<evidence type="ECO:0000313" key="2">
    <source>
        <dbReference type="EMBL" id="WUR02083.1"/>
    </source>
</evidence>
<dbReference type="AlphaFoldDB" id="A0AAX4J845"/>
<evidence type="ECO:0000313" key="3">
    <source>
        <dbReference type="Proteomes" id="UP001334084"/>
    </source>
</evidence>
<evidence type="ECO:0000256" key="1">
    <source>
        <dbReference type="SAM" id="Phobius"/>
    </source>
</evidence>
<proteinExistence type="predicted"/>
<feature type="transmembrane region" description="Helical" evidence="1">
    <location>
        <begin position="128"/>
        <end position="148"/>
    </location>
</feature>
<name>A0AAX4J845_9MICR</name>
<reference evidence="2" key="1">
    <citation type="journal article" date="2024" name="BMC Genomics">
        <title>Functional annotation of a divergent genome using sequence and structure-based similarity.</title>
        <authorList>
            <person name="Svedberg D."/>
            <person name="Winiger R.R."/>
            <person name="Berg A."/>
            <person name="Sharma H."/>
            <person name="Tellgren-Roth C."/>
            <person name="Debrunner-Vossbrinck B.A."/>
            <person name="Vossbrinck C.R."/>
            <person name="Barandun J."/>
        </authorList>
    </citation>
    <scope>NUCLEOTIDE SEQUENCE</scope>
    <source>
        <strain evidence="2">Illinois isolate</strain>
    </source>
</reference>
<organism evidence="2 3">
    <name type="scientific">Vairimorpha necatrix</name>
    <dbReference type="NCBI Taxonomy" id="6039"/>
    <lineage>
        <taxon>Eukaryota</taxon>
        <taxon>Fungi</taxon>
        <taxon>Fungi incertae sedis</taxon>
        <taxon>Microsporidia</taxon>
        <taxon>Nosematidae</taxon>
        <taxon>Vairimorpha</taxon>
    </lineage>
</organism>
<keyword evidence="1" id="KW-1133">Transmembrane helix</keyword>
<gene>
    <name evidence="2" type="ORF">VNE69_01024</name>
</gene>
<dbReference type="GeneID" id="90539889"/>
<keyword evidence="1" id="KW-0812">Transmembrane</keyword>
<keyword evidence="1" id="KW-0472">Membrane</keyword>
<dbReference type="EMBL" id="CP142726">
    <property type="protein sequence ID" value="WUR02083.1"/>
    <property type="molecule type" value="Genomic_DNA"/>
</dbReference>
<sequence length="179" mass="19975">MNPDVASLKESINNTDKNWTEVSLNDYCIDNISLSNINFTSDNSGNSSTVDTIYTHDSADFRNATTKTSHNFTSDISFPKSNSTNNSEAAIRDAHINISDFATNDTIDNVHGLDLNDIFTNDTNHSGIISICCVVAIIILGGLYYMLYKYKKCNHKRRFKNVVYDLAKAEANKKDTNDL</sequence>
<dbReference type="Proteomes" id="UP001334084">
    <property type="component" value="Chromosome 1"/>
</dbReference>
<keyword evidence="3" id="KW-1185">Reference proteome</keyword>
<accession>A0AAX4J845</accession>